<protein>
    <submittedName>
        <fullName evidence="3">Uncharacterized protein</fullName>
    </submittedName>
</protein>
<dbReference type="EMBL" id="JAEAOA010000204">
    <property type="protein sequence ID" value="KAK3579751.1"/>
    <property type="molecule type" value="Genomic_DNA"/>
</dbReference>
<reference evidence="3" key="2">
    <citation type="journal article" date="2021" name="Genome Biol. Evol.">
        <title>Developing a high-quality reference genome for a parasitic bivalve with doubly uniparental inheritance (Bivalvia: Unionida).</title>
        <authorList>
            <person name="Smith C.H."/>
        </authorList>
    </citation>
    <scope>NUCLEOTIDE SEQUENCE</scope>
    <source>
        <strain evidence="3">CHS0354</strain>
        <tissue evidence="3">Mantle</tissue>
    </source>
</reference>
<evidence type="ECO:0000313" key="3">
    <source>
        <dbReference type="EMBL" id="KAK3579751.1"/>
    </source>
</evidence>
<keyword evidence="2" id="KW-0812">Transmembrane</keyword>
<accession>A0AAE0VJC2</accession>
<evidence type="ECO:0000256" key="2">
    <source>
        <dbReference type="SAM" id="Phobius"/>
    </source>
</evidence>
<proteinExistence type="predicted"/>
<comment type="caution">
    <text evidence="3">The sequence shown here is derived from an EMBL/GenBank/DDBJ whole genome shotgun (WGS) entry which is preliminary data.</text>
</comment>
<organism evidence="3 4">
    <name type="scientific">Potamilus streckersoni</name>
    <dbReference type="NCBI Taxonomy" id="2493646"/>
    <lineage>
        <taxon>Eukaryota</taxon>
        <taxon>Metazoa</taxon>
        <taxon>Spiralia</taxon>
        <taxon>Lophotrochozoa</taxon>
        <taxon>Mollusca</taxon>
        <taxon>Bivalvia</taxon>
        <taxon>Autobranchia</taxon>
        <taxon>Heteroconchia</taxon>
        <taxon>Palaeoheterodonta</taxon>
        <taxon>Unionida</taxon>
        <taxon>Unionoidea</taxon>
        <taxon>Unionidae</taxon>
        <taxon>Ambleminae</taxon>
        <taxon>Lampsilini</taxon>
        <taxon>Potamilus</taxon>
    </lineage>
</organism>
<gene>
    <name evidence="3" type="ORF">CHS0354_002402</name>
</gene>
<feature type="region of interest" description="Disordered" evidence="1">
    <location>
        <begin position="108"/>
        <end position="128"/>
    </location>
</feature>
<keyword evidence="4" id="KW-1185">Reference proteome</keyword>
<evidence type="ECO:0000256" key="1">
    <source>
        <dbReference type="SAM" id="MobiDB-lite"/>
    </source>
</evidence>
<sequence>MCEKLKLVVAVLSVAVLVLSILVGIIFVLFLRGNVVFVPHDEKRRFKRSSIALNTSLDSYKNDQQHMNDTNIVRDEYVDLDDPYRKANQTQLDAPAASIGRNVGRLISNKSEKSHGNTTSGTYTVGIDSTHASQDTVPRLLSKHDCGTEVKGLSYSFVDITINKDNAEFTYDKAKAVPNNFDESSNPWALKDNVYDRHKRSKEVYDVTYHTDHVAIRSNNYDHAQTLGGTGRK</sequence>
<dbReference type="AlphaFoldDB" id="A0AAE0VJC2"/>
<keyword evidence="2" id="KW-0472">Membrane</keyword>
<name>A0AAE0VJC2_9BIVA</name>
<evidence type="ECO:0000313" key="4">
    <source>
        <dbReference type="Proteomes" id="UP001195483"/>
    </source>
</evidence>
<reference evidence="3" key="1">
    <citation type="journal article" date="2021" name="Genome Biol. Evol.">
        <title>A High-Quality Reference Genome for a Parasitic Bivalve with Doubly Uniparental Inheritance (Bivalvia: Unionida).</title>
        <authorList>
            <person name="Smith C.H."/>
        </authorList>
    </citation>
    <scope>NUCLEOTIDE SEQUENCE</scope>
    <source>
        <strain evidence="3">CHS0354</strain>
    </source>
</reference>
<dbReference type="Proteomes" id="UP001195483">
    <property type="component" value="Unassembled WGS sequence"/>
</dbReference>
<feature type="transmembrane region" description="Helical" evidence="2">
    <location>
        <begin position="7"/>
        <end position="31"/>
    </location>
</feature>
<keyword evidence="2" id="KW-1133">Transmembrane helix</keyword>
<reference evidence="3" key="3">
    <citation type="submission" date="2023-05" db="EMBL/GenBank/DDBJ databases">
        <authorList>
            <person name="Smith C.H."/>
        </authorList>
    </citation>
    <scope>NUCLEOTIDE SEQUENCE</scope>
    <source>
        <strain evidence="3">CHS0354</strain>
        <tissue evidence="3">Mantle</tissue>
    </source>
</reference>